<dbReference type="AlphaFoldDB" id="A0A9P6ZMV5"/>
<keyword evidence="3" id="KW-1185">Reference proteome</keyword>
<evidence type="ECO:0000313" key="2">
    <source>
        <dbReference type="EMBL" id="KAG1772856.1"/>
    </source>
</evidence>
<dbReference type="EMBL" id="JABBWD010000051">
    <property type="protein sequence ID" value="KAG1772856.1"/>
    <property type="molecule type" value="Genomic_DNA"/>
</dbReference>
<comment type="caution">
    <text evidence="2">The sequence shown here is derived from an EMBL/GenBank/DDBJ whole genome shotgun (WGS) entry which is preliminary data.</text>
</comment>
<organism evidence="2 3">
    <name type="scientific">Suillus placidus</name>
    <dbReference type="NCBI Taxonomy" id="48579"/>
    <lineage>
        <taxon>Eukaryota</taxon>
        <taxon>Fungi</taxon>
        <taxon>Dikarya</taxon>
        <taxon>Basidiomycota</taxon>
        <taxon>Agaricomycotina</taxon>
        <taxon>Agaricomycetes</taxon>
        <taxon>Agaricomycetidae</taxon>
        <taxon>Boletales</taxon>
        <taxon>Suillineae</taxon>
        <taxon>Suillaceae</taxon>
        <taxon>Suillus</taxon>
    </lineage>
</organism>
<accession>A0A9P6ZMV5</accession>
<feature type="region of interest" description="Disordered" evidence="1">
    <location>
        <begin position="1"/>
        <end position="21"/>
    </location>
</feature>
<dbReference type="InterPro" id="IPR041078">
    <property type="entry name" value="Plavaka"/>
</dbReference>
<dbReference type="Pfam" id="PF18759">
    <property type="entry name" value="Plavaka"/>
    <property type="match status" value="1"/>
</dbReference>
<sequence length="863" mass="99548">MASPGLQSHYDDANPEDQEPLPQLDDIKVYYHPHSQIPSTIHHFADFSHTRPTEASVPRNHAPWEPFRTRLDFEVAEIALEAALTAEQTNRLLSLVHRSACRDETFTLRNHDEVRELWSTASQRFTPFQVDVVLVPYQNKVHEFDIHYRPLWEWALDMLRDRRLAPHFVFDAQRLYKFNGMRFVRFIDEPWTADTFWDAQSRLPPEAKPLAFILYADKAKLSSFGTQKAYPIVCRIANLPVEIRNGTGICGGRIVGWLPIVSEDSEHAGKSSFVNFKNAVWHESFLKLLESVIQISRTGYWFECGDAIQRLLWPLILILSADYEEQCIMALICGLKGKFPCPICLVPRDEQSVLSHELRLWTSAESEETLRLARAKKSKKEREKLLKTYSLRDIENVFWRMLLADIHRALSFDRMHVYHGGLWRHHLWKELQFWILELGREAVAQMDANYDAFPRWSNLTHFSKVVGVDFNDSSHHEDISKMAIFAVQRILRRSQSKLGYLLLRCIHHYIDLDIYAGFEVHTEDSIVAGRRALQEFSALMEEYILKSQPVTGKDWNFPKKHASSHLFDDILAKGATRNYNTKPNEKMHGPVRDIYRNRTNFKDVATQILRYDHWLLTLTSMRSELDELDEYIRKANLPTTEDADAENPAISVAPAPCTHIKLGSAQGDISFASLEESHADDRAFIGFRIKLNAFLNTFFPSNDIPLPDGKRIHLQADNKITGYKYLQVNYESMVDWGQCKDLLRCNPEFFGSPRYDCVMVQTNNQPFFARLIFMFGCSIGETNLSLALIHPYDVGIGVRSKHDTDLGLWRVRAKPWSSPEFISVRSIIRGAALASDPGRQGDYFIINTVDADMFLRVKSLQVA</sequence>
<gene>
    <name evidence="2" type="ORF">EV702DRAFT_976366</name>
</gene>
<dbReference type="Proteomes" id="UP000714275">
    <property type="component" value="Unassembled WGS sequence"/>
</dbReference>
<evidence type="ECO:0000256" key="1">
    <source>
        <dbReference type="SAM" id="MobiDB-lite"/>
    </source>
</evidence>
<dbReference type="OrthoDB" id="3239511at2759"/>
<protein>
    <submittedName>
        <fullName evidence="2">Uncharacterized protein</fullName>
    </submittedName>
</protein>
<evidence type="ECO:0000313" key="3">
    <source>
        <dbReference type="Proteomes" id="UP000714275"/>
    </source>
</evidence>
<proteinExistence type="predicted"/>
<reference evidence="2" key="1">
    <citation type="journal article" date="2020" name="New Phytol.">
        <title>Comparative genomics reveals dynamic genome evolution in host specialist ectomycorrhizal fungi.</title>
        <authorList>
            <person name="Lofgren L.A."/>
            <person name="Nguyen N.H."/>
            <person name="Vilgalys R."/>
            <person name="Ruytinx J."/>
            <person name="Liao H.L."/>
            <person name="Branco S."/>
            <person name="Kuo A."/>
            <person name="LaButti K."/>
            <person name="Lipzen A."/>
            <person name="Andreopoulos W."/>
            <person name="Pangilinan J."/>
            <person name="Riley R."/>
            <person name="Hundley H."/>
            <person name="Na H."/>
            <person name="Barry K."/>
            <person name="Grigoriev I.V."/>
            <person name="Stajich J.E."/>
            <person name="Kennedy P.G."/>
        </authorList>
    </citation>
    <scope>NUCLEOTIDE SEQUENCE</scope>
    <source>
        <strain evidence="2">DOB743</strain>
    </source>
</reference>
<name>A0A9P6ZMV5_9AGAM</name>